<name>A0A5D8QF32_9THEO</name>
<evidence type="ECO:0000256" key="1">
    <source>
        <dbReference type="SAM" id="Phobius"/>
    </source>
</evidence>
<dbReference type="Pfam" id="PF08905">
    <property type="entry name" value="DUF1850"/>
    <property type="match status" value="1"/>
</dbReference>
<gene>
    <name evidence="2" type="ORF">FWJ32_04135</name>
</gene>
<dbReference type="InterPro" id="IPR015001">
    <property type="entry name" value="DUF1850"/>
</dbReference>
<feature type="transmembrane region" description="Helical" evidence="1">
    <location>
        <begin position="6"/>
        <end position="24"/>
    </location>
</feature>
<accession>A0A5D8QF32</accession>
<keyword evidence="3" id="KW-1185">Reference proteome</keyword>
<dbReference type="EMBL" id="VTPS01000004">
    <property type="protein sequence ID" value="TZE82794.1"/>
    <property type="molecule type" value="Genomic_DNA"/>
</dbReference>
<proteinExistence type="predicted"/>
<keyword evidence="1" id="KW-0812">Transmembrane</keyword>
<reference evidence="2 3" key="1">
    <citation type="submission" date="2019-08" db="EMBL/GenBank/DDBJ databases">
        <title>Calorimonas adulescens gen. nov., sp. nov., an anaerobic thermophilic bacterium from Sakhalin hot spring.</title>
        <authorList>
            <person name="Khomyakova M.A."/>
            <person name="Merkel A.Y."/>
            <person name="Novikov A."/>
            <person name="Bonch-Osmolovskaya E.A."/>
            <person name="Slobodkin A.I."/>
        </authorList>
    </citation>
    <scope>NUCLEOTIDE SEQUENCE [LARGE SCALE GENOMIC DNA]</scope>
    <source>
        <strain evidence="2 3">A05MB</strain>
    </source>
</reference>
<organism evidence="2 3">
    <name type="scientific">Calorimonas adulescens</name>
    <dbReference type="NCBI Taxonomy" id="2606906"/>
    <lineage>
        <taxon>Bacteria</taxon>
        <taxon>Bacillati</taxon>
        <taxon>Bacillota</taxon>
        <taxon>Clostridia</taxon>
        <taxon>Thermoanaerobacterales</taxon>
        <taxon>Thermoanaerobacteraceae</taxon>
        <taxon>Calorimonas</taxon>
    </lineage>
</organism>
<evidence type="ECO:0000313" key="3">
    <source>
        <dbReference type="Proteomes" id="UP000322976"/>
    </source>
</evidence>
<keyword evidence="1" id="KW-1133">Transmembrane helix</keyword>
<evidence type="ECO:0000313" key="2">
    <source>
        <dbReference type="EMBL" id="TZE82794.1"/>
    </source>
</evidence>
<dbReference type="AlphaFoldDB" id="A0A5D8QF32"/>
<keyword evidence="1" id="KW-0472">Membrane</keyword>
<protein>
    <submittedName>
        <fullName evidence="2">DUF1850 domain-containing protein</fullName>
    </submittedName>
</protein>
<dbReference type="Proteomes" id="UP000322976">
    <property type="component" value="Unassembled WGS sequence"/>
</dbReference>
<comment type="caution">
    <text evidence="2">The sequence shown here is derived from an EMBL/GenBank/DDBJ whole genome shotgun (WGS) entry which is preliminary data.</text>
</comment>
<sequence>MTEGKIIYIIILLVFLLMIGFYLARIDVLSVYDQTTGKLLFEVPLLDDRFSLWYIHSIQLTPSYENFMVKNGKMILYETVYETVGVGLPSINEGSFYMKDGKMVMKLHREFKEILLRIYPKPDNSIVVRGKKFRLMNYAGSEDLIRLSIHKGYNPLYLIWQKVRS</sequence>